<accession>A0AA40HD47</accession>
<comment type="caution">
    <text evidence="3">The sequence shown here is derived from an EMBL/GenBank/DDBJ whole genome shotgun (WGS) entry which is preliminary data.</text>
</comment>
<dbReference type="PANTHER" id="PTHR16240:SF2">
    <property type="entry name" value="PROTEIN MENT"/>
    <property type="match status" value="1"/>
</dbReference>
<dbReference type="InterPro" id="IPR033461">
    <property type="entry name" value="WRNPLPNID"/>
</dbReference>
<dbReference type="Pfam" id="PF15322">
    <property type="entry name" value="PMSI1"/>
    <property type="match status" value="1"/>
</dbReference>
<protein>
    <recommendedName>
        <fullName evidence="2">Putative WW-binding domain-containing protein</fullName>
    </recommendedName>
</protein>
<name>A0AA40HD47_CNENI</name>
<dbReference type="PANTHER" id="PTHR16240">
    <property type="entry name" value="PROTEIN MENT"/>
    <property type="match status" value="1"/>
</dbReference>
<organism evidence="3 4">
    <name type="scientific">Cnephaeus nilssonii</name>
    <name type="common">Northern bat</name>
    <name type="synonym">Eptesicus nilssonii</name>
    <dbReference type="NCBI Taxonomy" id="3371016"/>
    <lineage>
        <taxon>Eukaryota</taxon>
        <taxon>Metazoa</taxon>
        <taxon>Chordata</taxon>
        <taxon>Craniata</taxon>
        <taxon>Vertebrata</taxon>
        <taxon>Euteleostomi</taxon>
        <taxon>Mammalia</taxon>
        <taxon>Eutheria</taxon>
        <taxon>Laurasiatheria</taxon>
        <taxon>Chiroptera</taxon>
        <taxon>Yangochiroptera</taxon>
        <taxon>Vespertilionidae</taxon>
        <taxon>Cnephaeus</taxon>
    </lineage>
</organism>
<dbReference type="InterPro" id="IPR029292">
    <property type="entry name" value="MENT"/>
</dbReference>
<feature type="region of interest" description="Disordered" evidence="1">
    <location>
        <begin position="269"/>
        <end position="306"/>
    </location>
</feature>
<feature type="compositionally biased region" description="Low complexity" evidence="1">
    <location>
        <begin position="9"/>
        <end position="18"/>
    </location>
</feature>
<feature type="compositionally biased region" description="Low complexity" evidence="1">
    <location>
        <begin position="275"/>
        <end position="306"/>
    </location>
</feature>
<feature type="region of interest" description="Disordered" evidence="1">
    <location>
        <begin position="1"/>
        <end position="59"/>
    </location>
</feature>
<proteinExistence type="predicted"/>
<keyword evidence="4" id="KW-1185">Reference proteome</keyword>
<reference evidence="3" key="1">
    <citation type="submission" date="2023-06" db="EMBL/GenBank/DDBJ databases">
        <title>Reference genome for the Northern bat (Eptesicus nilssonii), a most northern bat species.</title>
        <authorList>
            <person name="Laine V.N."/>
            <person name="Pulliainen A.T."/>
            <person name="Lilley T.M."/>
        </authorList>
    </citation>
    <scope>NUCLEOTIDE SEQUENCE</scope>
    <source>
        <strain evidence="3">BLF_Eptnil</strain>
        <tissue evidence="3">Kidney</tissue>
    </source>
</reference>
<evidence type="ECO:0000259" key="2">
    <source>
        <dbReference type="Pfam" id="PF15017"/>
    </source>
</evidence>
<sequence length="430" mass="47831">MVPRRRRAALGPAAAEPGTGAGAGAQGLTSTGRQPARFRSRGAMTRNYRSTPRTGVPPKRRVIMEDEDDVAATADRLAGPAVDELLASTVSTDMNRLRSWEQDQDGSLEEGVVINAQKNNSEAGIDSRASTTTRRYSSRFAANIQEPEYRLTTSLPPSTWRSTEHQPLYDTSLTRWSTAGSTPRRWSRVSPSSMPPPEDLRLVLMPWGPWHCHCQSGTMSRTRAGRLQGLSGRLRVGALSQLRTEHRPCTYQQCRCDRRLEECPLDSALWPDTQTTTTTSTTTTSTTTTTTTSPTPTHSPRFSLSPSPSPALMFWRQVRAGLEDIWNSLSSVFTRMQPEVMRDPVSSQYSSFLFWRMPIPELDLSELESLGLSDTAIYKVKDSSVGKMTGQATETEQEKHPEGDALLQYSTFNFWRAPIASIHSFELDLL</sequence>
<feature type="compositionally biased region" description="Low complexity" evidence="1">
    <location>
        <begin position="127"/>
        <end position="136"/>
    </location>
</feature>
<evidence type="ECO:0000313" key="4">
    <source>
        <dbReference type="Proteomes" id="UP001177744"/>
    </source>
</evidence>
<feature type="region of interest" description="Disordered" evidence="1">
    <location>
        <begin position="115"/>
        <end position="136"/>
    </location>
</feature>
<evidence type="ECO:0000256" key="1">
    <source>
        <dbReference type="SAM" id="MobiDB-lite"/>
    </source>
</evidence>
<feature type="domain" description="Putative WW-binding" evidence="2">
    <location>
        <begin position="347"/>
        <end position="419"/>
    </location>
</feature>
<dbReference type="EMBL" id="JAULJE010000022">
    <property type="protein sequence ID" value="KAK1329066.1"/>
    <property type="molecule type" value="Genomic_DNA"/>
</dbReference>
<dbReference type="Pfam" id="PF15017">
    <property type="entry name" value="WRNPLPNID"/>
    <property type="match status" value="1"/>
</dbReference>
<dbReference type="Proteomes" id="UP001177744">
    <property type="component" value="Unassembled WGS sequence"/>
</dbReference>
<gene>
    <name evidence="3" type="ORF">QTO34_011243</name>
</gene>
<evidence type="ECO:0000313" key="3">
    <source>
        <dbReference type="EMBL" id="KAK1329066.1"/>
    </source>
</evidence>
<dbReference type="AlphaFoldDB" id="A0AA40HD47"/>
<dbReference type="GO" id="GO:0042127">
    <property type="term" value="P:regulation of cell population proliferation"/>
    <property type="evidence" value="ECO:0007669"/>
    <property type="project" value="TreeGrafter"/>
</dbReference>